<dbReference type="EMBL" id="BONH01000001">
    <property type="protein sequence ID" value="GIF95338.1"/>
    <property type="molecule type" value="Genomic_DNA"/>
</dbReference>
<comment type="caution">
    <text evidence="1">The sequence shown here is derived from an EMBL/GenBank/DDBJ whole genome shotgun (WGS) entry which is preliminary data.</text>
</comment>
<sequence length="302" mass="32979">MPNPRRDTTAGQVFNDLRNLALRNGRNTEELLMAYALERFLLRLSMTAPQRFVLKGGLLLALFGSRRPTRDVDLLGRGVVNSHEEISSEIARICAVEVDDGVQFAAQRIRTATIREDADYTGVRVILPASLGRAQLKLSLDVNFGDPVTPGPRRIRLVQLLSAETFDMLGYPIETVIAEKLTTAVALGDANTRDRDYADIHRLVGGNDLAGDAVTEAVLKTAAYRGIELMPLSHVVHDLAERRQSAYAAWRRRQGPDAAGYPESFREVVAGVVDFADPLLTGAAAGADWSAATRRWSAGSGR</sequence>
<evidence type="ECO:0008006" key="3">
    <source>
        <dbReference type="Google" id="ProtNLM"/>
    </source>
</evidence>
<evidence type="ECO:0000313" key="2">
    <source>
        <dbReference type="Proteomes" id="UP000659904"/>
    </source>
</evidence>
<dbReference type="InterPro" id="IPR014942">
    <property type="entry name" value="AbiEii"/>
</dbReference>
<name>A0A8J3NX23_9ACTN</name>
<accession>A0A8J3NX23</accession>
<protein>
    <recommendedName>
        <fullName evidence="3">Nucleotidyltransferase AbiEii toxin of type IV toxin-antitoxin system</fullName>
    </recommendedName>
</protein>
<dbReference type="AlphaFoldDB" id="A0A8J3NX23"/>
<reference evidence="1 2" key="1">
    <citation type="submission" date="2021-01" db="EMBL/GenBank/DDBJ databases">
        <title>Whole genome shotgun sequence of Catellatospora citrea NBRC 14495.</title>
        <authorList>
            <person name="Komaki H."/>
            <person name="Tamura T."/>
        </authorList>
    </citation>
    <scope>NUCLEOTIDE SEQUENCE [LARGE SCALE GENOMIC DNA]</scope>
    <source>
        <strain evidence="1 2">NBRC 14495</strain>
    </source>
</reference>
<dbReference type="RefSeq" id="WP_120316175.1">
    <property type="nucleotide sequence ID" value="NZ_BONH01000001.1"/>
</dbReference>
<dbReference type="Proteomes" id="UP000659904">
    <property type="component" value="Unassembled WGS sequence"/>
</dbReference>
<keyword evidence="2" id="KW-1185">Reference proteome</keyword>
<gene>
    <name evidence="1" type="ORF">Cci01nite_04320</name>
</gene>
<proteinExistence type="predicted"/>
<dbReference type="Pfam" id="PF08843">
    <property type="entry name" value="AbiEii"/>
    <property type="match status" value="1"/>
</dbReference>
<evidence type="ECO:0000313" key="1">
    <source>
        <dbReference type="EMBL" id="GIF95338.1"/>
    </source>
</evidence>
<organism evidence="1 2">
    <name type="scientific">Catellatospora citrea</name>
    <dbReference type="NCBI Taxonomy" id="53366"/>
    <lineage>
        <taxon>Bacteria</taxon>
        <taxon>Bacillati</taxon>
        <taxon>Actinomycetota</taxon>
        <taxon>Actinomycetes</taxon>
        <taxon>Micromonosporales</taxon>
        <taxon>Micromonosporaceae</taxon>
        <taxon>Catellatospora</taxon>
    </lineage>
</organism>